<gene>
    <name evidence="1" type="ORF">EC957_006615</name>
</gene>
<evidence type="ECO:0000313" key="2">
    <source>
        <dbReference type="Proteomes" id="UP000723463"/>
    </source>
</evidence>
<protein>
    <submittedName>
        <fullName evidence="1">Uncharacterized protein</fullName>
    </submittedName>
</protein>
<keyword evidence="2" id="KW-1185">Reference proteome</keyword>
<organism evidence="1 2">
    <name type="scientific">Mortierella hygrophila</name>
    <dbReference type="NCBI Taxonomy" id="979708"/>
    <lineage>
        <taxon>Eukaryota</taxon>
        <taxon>Fungi</taxon>
        <taxon>Fungi incertae sedis</taxon>
        <taxon>Mucoromycota</taxon>
        <taxon>Mortierellomycotina</taxon>
        <taxon>Mortierellomycetes</taxon>
        <taxon>Mortierellales</taxon>
        <taxon>Mortierellaceae</taxon>
        <taxon>Mortierella</taxon>
    </lineage>
</organism>
<dbReference type="Proteomes" id="UP000723463">
    <property type="component" value="Unassembled WGS sequence"/>
</dbReference>
<dbReference type="AlphaFoldDB" id="A0A9P6FDI5"/>
<proteinExistence type="predicted"/>
<reference evidence="1" key="1">
    <citation type="journal article" date="2020" name="Fungal Divers.">
        <title>Resolving the Mortierellaceae phylogeny through synthesis of multi-gene phylogenetics and phylogenomics.</title>
        <authorList>
            <person name="Vandepol N."/>
            <person name="Liber J."/>
            <person name="Desiro A."/>
            <person name="Na H."/>
            <person name="Kennedy M."/>
            <person name="Barry K."/>
            <person name="Grigoriev I.V."/>
            <person name="Miller A.N."/>
            <person name="O'Donnell K."/>
            <person name="Stajich J.E."/>
            <person name="Bonito G."/>
        </authorList>
    </citation>
    <scope>NUCLEOTIDE SEQUENCE</scope>
    <source>
        <strain evidence="1">NRRL 2591</strain>
    </source>
</reference>
<name>A0A9P6FDI5_9FUNG</name>
<comment type="caution">
    <text evidence="1">The sequence shown here is derived from an EMBL/GenBank/DDBJ whole genome shotgun (WGS) entry which is preliminary data.</text>
</comment>
<dbReference type="EMBL" id="JAAAXW010000030">
    <property type="protein sequence ID" value="KAF9548399.1"/>
    <property type="molecule type" value="Genomic_DNA"/>
</dbReference>
<sequence length="100" mass="10858">MMAASLDLHSLEQYCETLYNPSSQASRIQVESLLNYHFPTFSLATASSTTSSAATAAQAQTEDLKGHSPSINTPIESALFCRSLLENTQNPYALMQEGQV</sequence>
<accession>A0A9P6FDI5</accession>
<evidence type="ECO:0000313" key="1">
    <source>
        <dbReference type="EMBL" id="KAF9548399.1"/>
    </source>
</evidence>